<evidence type="ECO:0000313" key="5">
    <source>
        <dbReference type="Proteomes" id="UP000243374"/>
    </source>
</evidence>
<dbReference type="GO" id="GO:0005524">
    <property type="term" value="F:ATP binding"/>
    <property type="evidence" value="ECO:0007669"/>
    <property type="project" value="UniProtKB-KW"/>
</dbReference>
<dbReference type="SUPFAM" id="SSF56112">
    <property type="entry name" value="Protein kinase-like (PK-like)"/>
    <property type="match status" value="1"/>
</dbReference>
<dbReference type="Gene3D" id="3.90.1200.10">
    <property type="match status" value="1"/>
</dbReference>
<sequence length="333" mass="38317">MECGIWYLFVTDSRQDQLTAFVKSIILEDEIMLLPLNGDASFRRYFRVSGKNLIAVDAPPETQKNKEFISIDKALASEKVKVPKILAYDLEKGFILLEDLGNTTFAQVAVGAASESLYLKAIDLLAPIARTGLKLDLPLFDDEFINFELSLFETWMLEKRLGITLSAEEKQVLLDAYDYICKSQKLLPYVAMHRDFHSRNLMVFEDELAVIDFQDMVKGPITYDLASLIYDCYVVLDKELVSKCIDRAYNRYVELNILKNMSEEEFKRLLNITSLQRHIKVLGIFCRLSIRDGKNGYLKDLPRVINYVLDECKNDPHFSKLSNIIKKYVVGNF</sequence>
<dbReference type="OrthoDB" id="9809275at2"/>
<gene>
    <name evidence="4" type="ORF">SAMN04487865_104719</name>
</gene>
<evidence type="ECO:0000256" key="1">
    <source>
        <dbReference type="ARBA" id="ARBA00022741"/>
    </source>
</evidence>
<keyword evidence="5" id="KW-1185">Reference proteome</keyword>
<proteinExistence type="predicted"/>
<feature type="domain" description="Aminoglycoside phosphotransferase" evidence="3">
    <location>
        <begin position="35"/>
        <end position="231"/>
    </location>
</feature>
<dbReference type="PANTHER" id="PTHR33540">
    <property type="entry name" value="TRNA THREONYLCARBAMOYLADENOSINE BIOSYNTHESIS PROTEIN TSAE"/>
    <property type="match status" value="1"/>
</dbReference>
<organism evidence="4 5">
    <name type="scientific">Succinivibrio dextrinosolvens</name>
    <dbReference type="NCBI Taxonomy" id="83771"/>
    <lineage>
        <taxon>Bacteria</taxon>
        <taxon>Pseudomonadati</taxon>
        <taxon>Pseudomonadota</taxon>
        <taxon>Gammaproteobacteria</taxon>
        <taxon>Aeromonadales</taxon>
        <taxon>Succinivibrionaceae</taxon>
        <taxon>Succinivibrio</taxon>
    </lineage>
</organism>
<dbReference type="InterPro" id="IPR011009">
    <property type="entry name" value="Kinase-like_dom_sf"/>
</dbReference>
<protein>
    <recommendedName>
        <fullName evidence="3">Aminoglycoside phosphotransferase domain-containing protein</fullName>
    </recommendedName>
</protein>
<keyword evidence="1" id="KW-0547">Nucleotide-binding</keyword>
<dbReference type="Gene3D" id="3.30.200.20">
    <property type="entry name" value="Phosphorylase Kinase, domain 1"/>
    <property type="match status" value="1"/>
</dbReference>
<dbReference type="Proteomes" id="UP000243374">
    <property type="component" value="Unassembled WGS sequence"/>
</dbReference>
<accession>A0A662ZCT6</accession>
<evidence type="ECO:0000256" key="2">
    <source>
        <dbReference type="ARBA" id="ARBA00022840"/>
    </source>
</evidence>
<dbReference type="AlphaFoldDB" id="A0A662ZCT6"/>
<evidence type="ECO:0000313" key="4">
    <source>
        <dbReference type="EMBL" id="SFK27495.1"/>
    </source>
</evidence>
<keyword evidence="2" id="KW-0067">ATP-binding</keyword>
<dbReference type="PANTHER" id="PTHR33540:SF1">
    <property type="entry name" value="N-ACETYLMURAMATE_N-ACETYLGLUCOSAMINE KINASE"/>
    <property type="match status" value="1"/>
</dbReference>
<evidence type="ECO:0000259" key="3">
    <source>
        <dbReference type="Pfam" id="PF01636"/>
    </source>
</evidence>
<reference evidence="4 5" key="1">
    <citation type="submission" date="2016-10" db="EMBL/GenBank/DDBJ databases">
        <authorList>
            <person name="Varghese N."/>
            <person name="Submissions S."/>
        </authorList>
    </citation>
    <scope>NUCLEOTIDE SEQUENCE [LARGE SCALE GENOMIC DNA]</scope>
    <source>
        <strain evidence="4 5">22B</strain>
    </source>
</reference>
<dbReference type="EMBL" id="FOSF01000047">
    <property type="protein sequence ID" value="SFK27495.1"/>
    <property type="molecule type" value="Genomic_DNA"/>
</dbReference>
<name>A0A662ZCT6_9GAMM</name>
<dbReference type="Pfam" id="PF01636">
    <property type="entry name" value="APH"/>
    <property type="match status" value="1"/>
</dbReference>
<dbReference type="InterPro" id="IPR002575">
    <property type="entry name" value="Aminoglycoside_PTrfase"/>
</dbReference>